<gene>
    <name evidence="1" type="ORF">Pyn_09863</name>
</gene>
<dbReference type="AlphaFoldDB" id="A0A314Z197"/>
<accession>A0A314Z197</accession>
<dbReference type="Proteomes" id="UP000250321">
    <property type="component" value="Unassembled WGS sequence"/>
</dbReference>
<sequence>MSLEKAQIFLEPEVNDFDNLHAVLSSLCKAKVLILNEKTIKALHKEGSMPASLDIFHFGMHLRSLNDALVPAAACLLKGMPNLNTLDIKSKPPRGQPCMSSGFDMGYWKLQNLAFIYHIEEVTIELSNGSNEIEFVREGKKMQDDLDAHYFDSGNCSMMEKQACLFVLGNYTFEMGILDPADEQNLTQLLEEVTASVKADMEEIKNLLLDPQDLNKETKSSQC</sequence>
<protein>
    <submittedName>
        <fullName evidence="1">Putative F-box/FBD/LRR-repeat protein</fullName>
    </submittedName>
</protein>
<name>A0A314Z197_PRUYE</name>
<dbReference type="OrthoDB" id="594804at2759"/>
<evidence type="ECO:0000313" key="2">
    <source>
        <dbReference type="Proteomes" id="UP000250321"/>
    </source>
</evidence>
<evidence type="ECO:0000313" key="1">
    <source>
        <dbReference type="EMBL" id="PQQ12483.1"/>
    </source>
</evidence>
<proteinExistence type="predicted"/>
<keyword evidence="2" id="KW-1185">Reference proteome</keyword>
<comment type="caution">
    <text evidence="1">The sequence shown here is derived from an EMBL/GenBank/DDBJ whole genome shotgun (WGS) entry which is preliminary data.</text>
</comment>
<dbReference type="EMBL" id="PJQY01000349">
    <property type="protein sequence ID" value="PQQ12483.1"/>
    <property type="molecule type" value="Genomic_DNA"/>
</dbReference>
<dbReference type="STRING" id="2094558.A0A314Z197"/>
<reference evidence="1 2" key="1">
    <citation type="submission" date="2018-02" db="EMBL/GenBank/DDBJ databases">
        <title>Draft genome of wild Prunus yedoensis var. nudiflora.</title>
        <authorList>
            <person name="Baek S."/>
            <person name="Kim J.-H."/>
            <person name="Choi K."/>
            <person name="Kim G.-B."/>
            <person name="Cho A."/>
            <person name="Jang H."/>
            <person name="Shin C.-H."/>
            <person name="Yu H.-J."/>
            <person name="Mun J.-H."/>
        </authorList>
    </citation>
    <scope>NUCLEOTIDE SEQUENCE [LARGE SCALE GENOMIC DNA]</scope>
    <source>
        <strain evidence="2">cv. Jeju island</strain>
        <tissue evidence="1">Leaf</tissue>
    </source>
</reference>
<organism evidence="1 2">
    <name type="scientific">Prunus yedoensis var. nudiflora</name>
    <dbReference type="NCBI Taxonomy" id="2094558"/>
    <lineage>
        <taxon>Eukaryota</taxon>
        <taxon>Viridiplantae</taxon>
        <taxon>Streptophyta</taxon>
        <taxon>Embryophyta</taxon>
        <taxon>Tracheophyta</taxon>
        <taxon>Spermatophyta</taxon>
        <taxon>Magnoliopsida</taxon>
        <taxon>eudicotyledons</taxon>
        <taxon>Gunneridae</taxon>
        <taxon>Pentapetalae</taxon>
        <taxon>rosids</taxon>
        <taxon>fabids</taxon>
        <taxon>Rosales</taxon>
        <taxon>Rosaceae</taxon>
        <taxon>Amygdaloideae</taxon>
        <taxon>Amygdaleae</taxon>
        <taxon>Prunus</taxon>
    </lineage>
</organism>